<dbReference type="Gene3D" id="3.40.50.300">
    <property type="entry name" value="P-loop containing nucleotide triphosphate hydrolases"/>
    <property type="match status" value="1"/>
</dbReference>
<protein>
    <submittedName>
        <fullName evidence="1">ATP-binding cassette domain-containing protein</fullName>
    </submittedName>
</protein>
<gene>
    <name evidence="1" type="ORF">FEE40_03190</name>
</gene>
<dbReference type="SUPFAM" id="SSF52540">
    <property type="entry name" value="P-loop containing nucleoside triphosphate hydrolases"/>
    <property type="match status" value="1"/>
</dbReference>
<keyword evidence="1" id="KW-0067">ATP-binding</keyword>
<dbReference type="InterPro" id="IPR003439">
    <property type="entry name" value="ABC_transporter-like_ATP-bd"/>
</dbReference>
<evidence type="ECO:0000313" key="2">
    <source>
        <dbReference type="Proteomes" id="UP000463931"/>
    </source>
</evidence>
<proteinExistence type="predicted"/>
<name>A0AAE7BRU8_9LACO</name>
<dbReference type="Pfam" id="PF00005">
    <property type="entry name" value="ABC_tran"/>
    <property type="match status" value="1"/>
</dbReference>
<dbReference type="InterPro" id="IPR027417">
    <property type="entry name" value="P-loop_NTPase"/>
</dbReference>
<sequence length="124" mass="14145">MSGQKQRICLARALLSKPEVLILDESTSNLDQRAEVSIMTELFKENRTLLVIAHRLQVSEIADRVIVLKNGIISETGTFTNLNHPGTYFFDLLNAQFETKNTKKRTKKIIITFFLENIVLFTCS</sequence>
<dbReference type="GO" id="GO:0016887">
    <property type="term" value="F:ATP hydrolysis activity"/>
    <property type="evidence" value="ECO:0007669"/>
    <property type="project" value="InterPro"/>
</dbReference>
<dbReference type="GO" id="GO:0005524">
    <property type="term" value="F:ATP binding"/>
    <property type="evidence" value="ECO:0007669"/>
    <property type="project" value="UniProtKB-KW"/>
</dbReference>
<dbReference type="AlphaFoldDB" id="A0AAE7BRU8"/>
<dbReference type="PANTHER" id="PTHR43394">
    <property type="entry name" value="ATP-DEPENDENT PERMEASE MDL1, MITOCHONDRIAL"/>
    <property type="match status" value="1"/>
</dbReference>
<dbReference type="InterPro" id="IPR039421">
    <property type="entry name" value="Type_1_exporter"/>
</dbReference>
<accession>A0AAE7BRU8</accession>
<dbReference type="Proteomes" id="UP000463931">
    <property type="component" value="Chromosome"/>
</dbReference>
<evidence type="ECO:0000313" key="1">
    <source>
        <dbReference type="EMBL" id="QIA90999.1"/>
    </source>
</evidence>
<keyword evidence="1" id="KW-0547">Nucleotide-binding</keyword>
<reference evidence="1 2" key="1">
    <citation type="journal article" date="2019" name="Nat. Med.">
        <title>Preventing dysbiosis of the neonatal mouse intestinal microbiome protects against late-onset sepsis.</title>
        <authorList>
            <person name="Singer J.R."/>
            <person name="Blosser E.G."/>
            <person name="Zindl C.L."/>
            <person name="Silberger D.J."/>
            <person name="Conlan S."/>
            <person name="Laufer V.A."/>
            <person name="DiToro D."/>
            <person name="Deming C."/>
            <person name="Kumar R."/>
            <person name="Morrow C.D."/>
            <person name="Segre J.A."/>
            <person name="Gray M.J."/>
            <person name="Randolph D.A."/>
            <person name="Weaver C.T."/>
        </authorList>
    </citation>
    <scope>NUCLEOTIDE SEQUENCE [LARGE SCALE GENOMIC DNA]</scope>
    <source>
        <strain evidence="1 2">V10</strain>
    </source>
</reference>
<dbReference type="PANTHER" id="PTHR43394:SF1">
    <property type="entry name" value="ATP-BINDING CASSETTE SUB-FAMILY B MEMBER 10, MITOCHONDRIAL"/>
    <property type="match status" value="1"/>
</dbReference>
<organism evidence="1 2">
    <name type="scientific">Ligilactobacillus murinus</name>
    <dbReference type="NCBI Taxonomy" id="1622"/>
    <lineage>
        <taxon>Bacteria</taxon>
        <taxon>Bacillati</taxon>
        <taxon>Bacillota</taxon>
        <taxon>Bacilli</taxon>
        <taxon>Lactobacillales</taxon>
        <taxon>Lactobacillaceae</taxon>
        <taxon>Ligilactobacillus</taxon>
    </lineage>
</organism>
<dbReference type="GO" id="GO:0015421">
    <property type="term" value="F:ABC-type oligopeptide transporter activity"/>
    <property type="evidence" value="ECO:0007669"/>
    <property type="project" value="TreeGrafter"/>
</dbReference>
<dbReference type="EMBL" id="CP040852">
    <property type="protein sequence ID" value="QIA90999.1"/>
    <property type="molecule type" value="Genomic_DNA"/>
</dbReference>